<dbReference type="EMBL" id="BPLR01010127">
    <property type="protein sequence ID" value="GIY37141.1"/>
    <property type="molecule type" value="Genomic_DNA"/>
</dbReference>
<gene>
    <name evidence="1" type="primary">Tfcp2l1_1</name>
    <name evidence="1" type="ORF">CEXT_460701</name>
</gene>
<evidence type="ECO:0000313" key="1">
    <source>
        <dbReference type="EMBL" id="GIY37141.1"/>
    </source>
</evidence>
<keyword evidence="2" id="KW-1185">Reference proteome</keyword>
<evidence type="ECO:0000313" key="2">
    <source>
        <dbReference type="Proteomes" id="UP001054945"/>
    </source>
</evidence>
<dbReference type="AlphaFoldDB" id="A0AAV4SV33"/>
<accession>A0AAV4SV33</accession>
<organism evidence="1 2">
    <name type="scientific">Caerostris extrusa</name>
    <name type="common">Bark spider</name>
    <name type="synonym">Caerostris bankana</name>
    <dbReference type="NCBI Taxonomy" id="172846"/>
    <lineage>
        <taxon>Eukaryota</taxon>
        <taxon>Metazoa</taxon>
        <taxon>Ecdysozoa</taxon>
        <taxon>Arthropoda</taxon>
        <taxon>Chelicerata</taxon>
        <taxon>Arachnida</taxon>
        <taxon>Araneae</taxon>
        <taxon>Araneomorphae</taxon>
        <taxon>Entelegynae</taxon>
        <taxon>Araneoidea</taxon>
        <taxon>Araneidae</taxon>
        <taxon>Caerostris</taxon>
    </lineage>
</organism>
<reference evidence="1 2" key="1">
    <citation type="submission" date="2021-06" db="EMBL/GenBank/DDBJ databases">
        <title>Caerostris extrusa draft genome.</title>
        <authorList>
            <person name="Kono N."/>
            <person name="Arakawa K."/>
        </authorList>
    </citation>
    <scope>NUCLEOTIDE SEQUENCE [LARGE SCALE GENOMIC DNA]</scope>
</reference>
<protein>
    <submittedName>
        <fullName evidence="1">Transcription factor CP2-like protein 1</fullName>
    </submittedName>
</protein>
<proteinExistence type="predicted"/>
<sequence>MYHKTQVSFPEGMSSANQWCVPDEVHDVLSVDFDRSFTSLEADLCTSSNTMSSTVFAVPEISLRKEEGRNSLNPSVADSFRCLQDISGDVVRLDFDYCNSLPIMQKRNNQNYYP</sequence>
<dbReference type="Proteomes" id="UP001054945">
    <property type="component" value="Unassembled WGS sequence"/>
</dbReference>
<name>A0AAV4SV33_CAEEX</name>
<comment type="caution">
    <text evidence="1">The sequence shown here is derived from an EMBL/GenBank/DDBJ whole genome shotgun (WGS) entry which is preliminary data.</text>
</comment>